<dbReference type="EMBL" id="RSEB01000001">
    <property type="protein sequence ID" value="RRS01649.1"/>
    <property type="molecule type" value="Genomic_DNA"/>
</dbReference>
<feature type="region of interest" description="Disordered" evidence="1">
    <location>
        <begin position="1"/>
        <end position="30"/>
    </location>
</feature>
<keyword evidence="2" id="KW-0812">Transmembrane</keyword>
<comment type="caution">
    <text evidence="3">The sequence shown here is derived from an EMBL/GenBank/DDBJ whole genome shotgun (WGS) entry which is preliminary data.</text>
</comment>
<evidence type="ECO:0000313" key="3">
    <source>
        <dbReference type="EMBL" id="RRS01649.1"/>
    </source>
</evidence>
<keyword evidence="4" id="KW-1185">Reference proteome</keyword>
<name>A0A426V406_9ACTN</name>
<organism evidence="3 4">
    <name type="scientific">Glycomyces terrestris</name>
    <dbReference type="NCBI Taxonomy" id="2493553"/>
    <lineage>
        <taxon>Bacteria</taxon>
        <taxon>Bacillati</taxon>
        <taxon>Actinomycetota</taxon>
        <taxon>Actinomycetes</taxon>
        <taxon>Glycomycetales</taxon>
        <taxon>Glycomycetaceae</taxon>
        <taxon>Glycomyces</taxon>
    </lineage>
</organism>
<sequence length="169" mass="17857">MTTPETPTEAGTPVPPDAPESRPAEFLPAAPPRRRNPLLVWVIVGPAAAFFIGLTVGLTGNGSGGGAAADDDHFEAVKEACAVGSSDVRVGDGGDTLSIDRAGAEEMPGATLTQYYCILDELEVPDSVRDRMDNTRALDGYQEAEFDGITVTWNYHPDDGVNMTFTRAS</sequence>
<evidence type="ECO:0000256" key="1">
    <source>
        <dbReference type="SAM" id="MobiDB-lite"/>
    </source>
</evidence>
<dbReference type="RefSeq" id="WP_125246126.1">
    <property type="nucleotide sequence ID" value="NZ_RSEB01000001.1"/>
</dbReference>
<dbReference type="OrthoDB" id="3261230at2"/>
<reference evidence="3 4" key="1">
    <citation type="submission" date="2018-12" db="EMBL/GenBank/DDBJ databases">
        <title>Glycomyces sp. YIM 121974 draft genome.</title>
        <authorList>
            <person name="Li Q."/>
        </authorList>
    </citation>
    <scope>NUCLEOTIDE SEQUENCE [LARGE SCALE GENOMIC DNA]</scope>
    <source>
        <strain evidence="3 4">YIM 121974</strain>
    </source>
</reference>
<keyword evidence="2" id="KW-0472">Membrane</keyword>
<protein>
    <submittedName>
        <fullName evidence="3">Uncharacterized protein</fullName>
    </submittedName>
</protein>
<accession>A0A426V406</accession>
<evidence type="ECO:0000256" key="2">
    <source>
        <dbReference type="SAM" id="Phobius"/>
    </source>
</evidence>
<gene>
    <name evidence="3" type="ORF">EIW28_02480</name>
</gene>
<evidence type="ECO:0000313" key="4">
    <source>
        <dbReference type="Proteomes" id="UP000277256"/>
    </source>
</evidence>
<keyword evidence="2" id="KW-1133">Transmembrane helix</keyword>
<dbReference type="AlphaFoldDB" id="A0A426V406"/>
<feature type="transmembrane region" description="Helical" evidence="2">
    <location>
        <begin position="38"/>
        <end position="58"/>
    </location>
</feature>
<proteinExistence type="predicted"/>
<feature type="compositionally biased region" description="Low complexity" evidence="1">
    <location>
        <begin position="1"/>
        <end position="12"/>
    </location>
</feature>
<dbReference type="Proteomes" id="UP000277256">
    <property type="component" value="Unassembled WGS sequence"/>
</dbReference>